<dbReference type="EMBL" id="FNJQ01000026">
    <property type="protein sequence ID" value="SDP57521.1"/>
    <property type="molecule type" value="Genomic_DNA"/>
</dbReference>
<organism evidence="1 2">
    <name type="scientific">Selenomonas ruminantium</name>
    <dbReference type="NCBI Taxonomy" id="971"/>
    <lineage>
        <taxon>Bacteria</taxon>
        <taxon>Bacillati</taxon>
        <taxon>Bacillota</taxon>
        <taxon>Negativicutes</taxon>
        <taxon>Selenomonadales</taxon>
        <taxon>Selenomonadaceae</taxon>
        <taxon>Selenomonas</taxon>
    </lineage>
</organism>
<proteinExistence type="predicted"/>
<evidence type="ECO:0000313" key="2">
    <source>
        <dbReference type="Proteomes" id="UP000182412"/>
    </source>
</evidence>
<dbReference type="RefSeq" id="WP_256324660.1">
    <property type="nucleotide sequence ID" value="NZ_FNJQ01000026.1"/>
</dbReference>
<dbReference type="Pfam" id="PF19991">
    <property type="entry name" value="HMA_2"/>
    <property type="match status" value="1"/>
</dbReference>
<protein>
    <submittedName>
        <fullName evidence="1">Uncharacterized protein</fullName>
    </submittedName>
</protein>
<evidence type="ECO:0000313" key="1">
    <source>
        <dbReference type="EMBL" id="SDP57521.1"/>
    </source>
</evidence>
<sequence length="99" mass="11245">MSLIGNFQIPTNTLDLFIRSVDISSYLPGRVRLYSNNLIGNTELEAQIQSQLGSFAEIDSVQTNVTSGSILILYTPERLRQNADLRKVEEYIMTHARRK</sequence>
<gene>
    <name evidence="1" type="ORF">SAMN05216366_12622</name>
</gene>
<name>A0A1H0TUF6_SELRU</name>
<dbReference type="AlphaFoldDB" id="A0A1H0TUF6"/>
<reference evidence="1 2" key="1">
    <citation type="submission" date="2016-10" db="EMBL/GenBank/DDBJ databases">
        <authorList>
            <person name="de Groot N.N."/>
        </authorList>
    </citation>
    <scope>NUCLEOTIDE SEQUENCE [LARGE SCALE GENOMIC DNA]</scope>
    <source>
        <strain evidence="1 2">S137</strain>
    </source>
</reference>
<accession>A0A1H0TUF6</accession>
<dbReference type="Proteomes" id="UP000182412">
    <property type="component" value="Unassembled WGS sequence"/>
</dbReference>